<name>A0AAU6Q0U9_9DEIO</name>
<dbReference type="AlphaFoldDB" id="A0AAU6Q0U9"/>
<evidence type="ECO:0000313" key="2">
    <source>
        <dbReference type="EMBL" id="WYF44263.1"/>
    </source>
</evidence>
<reference evidence="2" key="1">
    <citation type="submission" date="2024-03" db="EMBL/GenBank/DDBJ databases">
        <title>Deinococcus weizhi sp. nov., isolated from human skin.</title>
        <authorList>
            <person name="Wei Z."/>
            <person name="Tian F."/>
            <person name="Yang C."/>
            <person name="Xin L.T."/>
            <person name="Wen Z.J."/>
            <person name="Lan K.C."/>
            <person name="Yu L."/>
            <person name="Zhe W."/>
            <person name="Dan F.D."/>
            <person name="Jun W."/>
            <person name="Rui Z."/>
            <person name="Yong X.J."/>
            <person name="Ting Y."/>
            <person name="Wei X."/>
            <person name="Xu Z.G."/>
            <person name="Xin Z."/>
            <person name="Dong F.G."/>
            <person name="Ni X.M."/>
            <person name="Zheng M.G."/>
            <person name="Chun Y."/>
            <person name="Qian W.X."/>
        </authorList>
    </citation>
    <scope>NUCLEOTIDE SEQUENCE</scope>
    <source>
        <strain evidence="2">VB142</strain>
    </source>
</reference>
<evidence type="ECO:0000256" key="1">
    <source>
        <dbReference type="SAM" id="MobiDB-lite"/>
    </source>
</evidence>
<feature type="region of interest" description="Disordered" evidence="1">
    <location>
        <begin position="1"/>
        <end position="30"/>
    </location>
</feature>
<organism evidence="2">
    <name type="scientific">Deinococcus sp. VB142</name>
    <dbReference type="NCBI Taxonomy" id="3112952"/>
    <lineage>
        <taxon>Bacteria</taxon>
        <taxon>Thermotogati</taxon>
        <taxon>Deinococcota</taxon>
        <taxon>Deinococci</taxon>
        <taxon>Deinococcales</taxon>
        <taxon>Deinococcaceae</taxon>
        <taxon>Deinococcus</taxon>
    </lineage>
</organism>
<dbReference type="EMBL" id="CP149782">
    <property type="protein sequence ID" value="WYF44263.1"/>
    <property type="molecule type" value="Genomic_DNA"/>
</dbReference>
<sequence>MIRSWPTRPAPTLSRPVTEVSAPARVSARQLPSASDLGWGMVNLGLLTLLAGVAVRFF</sequence>
<protein>
    <submittedName>
        <fullName evidence="2">Uncharacterized protein</fullName>
    </submittedName>
</protein>
<proteinExistence type="predicted"/>
<accession>A0AAU6Q0U9</accession>
<dbReference type="RefSeq" id="WP_339095483.1">
    <property type="nucleotide sequence ID" value="NZ_CP149782.1"/>
</dbReference>
<gene>
    <name evidence="2" type="ORF">WDJ50_12800</name>
</gene>